<evidence type="ECO:0000313" key="1">
    <source>
        <dbReference type="EMBL" id="VAV99421.1"/>
    </source>
</evidence>
<dbReference type="AlphaFoldDB" id="A0A3B0S9F7"/>
<dbReference type="InterPro" id="IPR012338">
    <property type="entry name" value="Beta-lactam/transpept-like"/>
</dbReference>
<protein>
    <recommendedName>
        <fullName evidence="2">Beta-lactamase-related domain-containing protein</fullName>
    </recommendedName>
</protein>
<gene>
    <name evidence="1" type="ORF">MNBD_ALPHA02-1989</name>
</gene>
<sequence>MRYFLSAVSIFLLILSRPVMADIILMDDFQDGKSDGWQAMGKGDVRLTEYKKNISLYLSHHVMVVTAFSTKGYDKVAVALSFAAKSLEEGEYCIAEVSGDKGQSWHEINRVGDGQDDAISLHTGSVSSEDLNDKAKVYIRVRITGNKNNDICWLDNVRVTGRRIRAGADKPHAFPVEALRSGASYDRPVDMSAFAPVNATKASPFEGKMTFDGGRIEGFEALKNTYGYGRGKAGRMPSFAVDFVSSGSDLIPVRRGLILTRDPQWDIILEPGKIWREAGETGFSRAAIPFALQEKNANCTHNGVMTFLYNEKGITSQVAVQISSETCLYFKFDLWGYVTATYSPASVTGSAEIKEAYAREKAVRLPVKPIHSLAQDYPGVNPDNFGSAAEVNPDDMTVYGLLVDGTHYVGDCKTRHGLYPYCDVLDLPSYSTAKSLFAGLGLMRMEKLYPGVGQEKIADYIPACKKSGNWSDVTFQDALNMTTGNYTTDKYMVDEGGQKMIRFFDAVSHKDKIKAACGAFKRKSRPGKKWVYHTSDTYILGTAMQNYLAGKGDFYADILKNPLWAELGLSPALNTTRRTPDKRAQPFVGYGLTYHRDDLVRLVAFLNSDKGLAADFFDKDEFDKAMQRNRAARGMAAFGKAVKYQNGFWASNFQKTLGCKSPIWIPFMSGYGGITVALLPNDMIYYYFSDNDDFAWKKAVSEAEKIKNFCL</sequence>
<accession>A0A3B0S9F7</accession>
<reference evidence="1" key="1">
    <citation type="submission" date="2018-06" db="EMBL/GenBank/DDBJ databases">
        <authorList>
            <person name="Zhirakovskaya E."/>
        </authorList>
    </citation>
    <scope>NUCLEOTIDE SEQUENCE</scope>
</reference>
<dbReference type="SUPFAM" id="SSF56601">
    <property type="entry name" value="beta-lactamase/transpeptidase-like"/>
    <property type="match status" value="1"/>
</dbReference>
<dbReference type="Gene3D" id="3.40.710.10">
    <property type="entry name" value="DD-peptidase/beta-lactamase superfamily"/>
    <property type="match status" value="1"/>
</dbReference>
<evidence type="ECO:0008006" key="2">
    <source>
        <dbReference type="Google" id="ProtNLM"/>
    </source>
</evidence>
<proteinExistence type="predicted"/>
<dbReference type="EMBL" id="UOED01000133">
    <property type="protein sequence ID" value="VAV99421.1"/>
    <property type="molecule type" value="Genomic_DNA"/>
</dbReference>
<name>A0A3B0S9F7_9ZZZZ</name>
<organism evidence="1">
    <name type="scientific">hydrothermal vent metagenome</name>
    <dbReference type="NCBI Taxonomy" id="652676"/>
    <lineage>
        <taxon>unclassified sequences</taxon>
        <taxon>metagenomes</taxon>
        <taxon>ecological metagenomes</taxon>
    </lineage>
</organism>